<evidence type="ECO:0000256" key="1">
    <source>
        <dbReference type="SAM" id="Coils"/>
    </source>
</evidence>
<feature type="domain" description="YobI-like P-loop NTPase" evidence="3">
    <location>
        <begin position="70"/>
        <end position="465"/>
    </location>
</feature>
<evidence type="ECO:0000256" key="2">
    <source>
        <dbReference type="SAM" id="MobiDB-lite"/>
    </source>
</evidence>
<dbReference type="RefSeq" id="WP_186679030.1">
    <property type="nucleotide sequence ID" value="NZ_CP077093.1"/>
</dbReference>
<evidence type="ECO:0000313" key="5">
    <source>
        <dbReference type="Proteomes" id="UP000634530"/>
    </source>
</evidence>
<feature type="region of interest" description="Disordered" evidence="2">
    <location>
        <begin position="127"/>
        <end position="158"/>
    </location>
</feature>
<dbReference type="Proteomes" id="UP000634530">
    <property type="component" value="Chromosome"/>
</dbReference>
<dbReference type="Pfam" id="PF20693">
    <property type="entry name" value="YobI-ATPase"/>
    <property type="match status" value="1"/>
</dbReference>
<proteinExistence type="predicted"/>
<dbReference type="KEGG" id="pvw:HU752_019745"/>
<sequence length="1301" mass="146008">MLKRFIVIALRVNHCIKMEARKTLGKLKRYKGAAIKAYEAGQAFLAIPKGEHLFEPLTPVILDQHQFNHYERELLHGLTSEQVRNIAITGEYGAGKSSVIRTFVERHPEFTYAFVSLAAFGKDASGNAPASGQAADEEDSGSGSNDTGVSGKAESDSKADPDLLARIEETIVQQLLYSVPAKRLPKTRLKRITQAPTLNIWFKTICYSALTLAGLRLYAPTEEKFSKNVPAWLLDGLLWIPDHLAVIVAALGFGYFLYAALRLISLFSIDGFTLKGGKLETTHHGSVLHKSIDEIIYCFERSSIDVVIIEDLDRFGIHDVFTRLREINFIIKQSPQVRRSVYFIYALRDEMFAVGEKTKFFDLIIPVIPVVNSDNSQEKMFELLRGRSFKDKSIDSYLDRRLVETICYYIGDMRLIKNIVNEFDMFSNTLARSLTLDLNKLFAIVAIRNLHPREYADLLKRCGPIYDVIQGLDAWKTEQVRIYEKQIETLRKQKEKRQEELANDIDELRAYVWFSLLKVTGGDPVTHVEVEGKGFTALEFLTEEVFGKIFNEDIDLSTYVADSFGDKEYSKNAVRSGSFLASTGYERRRLVLEVSVDKILKEIAVLQGELSGISKMSFAQAVRLGYMDVFRDKLPGLDVVSYLVRAGYLGDDYADYSGYFYEGALTPGDKELILALRRGVMPEVTADVDNPQVLLEKLQSDELDEGRGIVVSLIACLCTRSQHAGKPALADEQLSHILRSAVSGHLERMARATQELLSRHDRAQFIRAVYRLEPVLFRQLLEDTQFFVAAGARQVLLRAILDNLEAADVEQLASAEQTSLVPILNDLEDVSLLIPGLEASEGAWVWLRFGPVWFGSLGEATEFLDLKKLIEWGCIKVNLEMLSLICRKAELEQTPAVAGSDSVGEVVVSYRRIRALGIDELDGLLFTSPELFVSELLRQTGTLDESTESALVLLKSVAGHPGLVGRLFEQTDCEFEKMADVPEALWDRLLETDRISAKGEAIWTFFEKQILPGLKHRDSMDIGTVDEQIFDGFVNRHARAFKGRFWRNSSLDISMQKYLLRSGVSNEVLKPLLDEVGFQDPSILSPLLSVDRWEMLVDSGFLPYSTEILDVVSADCARLEGHYLSLHWEAAKGEIDLSGLSLETVITLSKSEAPSLSEKKQMWSHITADTLRGKSEAWSELARLCGVLNQQEDKFAKSFMPVLRALALKASVNSDQRSELLIQCLPLLPWSDVSNVLSLLSENDLQKLGPSVKKIQVSYSDINWRLMEALRRKGYLASVTKADDKIKATTKPGGMKALEQV</sequence>
<feature type="coiled-coil region" evidence="1">
    <location>
        <begin position="480"/>
        <end position="511"/>
    </location>
</feature>
<keyword evidence="1" id="KW-0175">Coiled coil</keyword>
<organism evidence="4 5">
    <name type="scientific">Pseudomonas vanderleydeniana</name>
    <dbReference type="NCBI Taxonomy" id="2745495"/>
    <lineage>
        <taxon>Bacteria</taxon>
        <taxon>Pseudomonadati</taxon>
        <taxon>Pseudomonadota</taxon>
        <taxon>Gammaproteobacteria</taxon>
        <taxon>Pseudomonadales</taxon>
        <taxon>Pseudomonadaceae</taxon>
        <taxon>Pseudomonas</taxon>
    </lineage>
</organism>
<name>A0A9E6TPT5_9PSED</name>
<evidence type="ECO:0000313" key="4">
    <source>
        <dbReference type="EMBL" id="QXI26189.1"/>
    </source>
</evidence>
<protein>
    <recommendedName>
        <fullName evidence="3">YobI-like P-loop NTPase domain-containing protein</fullName>
    </recommendedName>
</protein>
<reference evidence="4 5" key="1">
    <citation type="journal article" date="2020" name="Microorganisms">
        <title>Reliable Identification of Environmental Pseudomonas Isolates Using the rpoD Gene.</title>
        <authorList>
            <consortium name="The Broad Institute Genome Sequencing Platform"/>
            <person name="Girard L."/>
            <person name="Lood C."/>
            <person name="Rokni-Zadeh H."/>
            <person name="van Noort V."/>
            <person name="Lavigne R."/>
            <person name="De Mot R."/>
        </authorList>
    </citation>
    <scope>NUCLEOTIDE SEQUENCE [LARGE SCALE GENOMIC DNA]</scope>
    <source>
        <strain evidence="4 5">RW8P3</strain>
    </source>
</reference>
<gene>
    <name evidence="4" type="ORF">HU752_019745</name>
</gene>
<accession>A0A9E6TPT5</accession>
<evidence type="ECO:0000259" key="3">
    <source>
        <dbReference type="Pfam" id="PF20693"/>
    </source>
</evidence>
<keyword evidence="5" id="KW-1185">Reference proteome</keyword>
<reference evidence="4 5" key="2">
    <citation type="journal article" date="2021" name="Microorganisms">
        <title>The Ever-Expanding Pseudomonas Genus: Description of 43 New Species and Partition of the Pseudomonas putida Group.</title>
        <authorList>
            <person name="Girard L."/>
            <person name="Lood C."/>
            <person name="Hofte M."/>
            <person name="Vandamme P."/>
            <person name="Rokni-Zadeh H."/>
            <person name="van Noort V."/>
            <person name="Lavigne R."/>
            <person name="De Mot R."/>
        </authorList>
    </citation>
    <scope>NUCLEOTIDE SEQUENCE [LARGE SCALE GENOMIC DNA]</scope>
    <source>
        <strain evidence="4 5">RW8P3</strain>
    </source>
</reference>
<dbReference type="InterPro" id="IPR048428">
    <property type="entry name" value="YobI-NTPase"/>
</dbReference>
<dbReference type="EMBL" id="CP077093">
    <property type="protein sequence ID" value="QXI26189.1"/>
    <property type="molecule type" value="Genomic_DNA"/>
</dbReference>